<dbReference type="GO" id="GO:0016491">
    <property type="term" value="F:oxidoreductase activity"/>
    <property type="evidence" value="ECO:0007669"/>
    <property type="project" value="UniProtKB-KW"/>
</dbReference>
<dbReference type="InterPro" id="IPR007817">
    <property type="entry name" value="Isocyanide_synthase_DIT1"/>
</dbReference>
<organism evidence="3 4">
    <name type="scientific">Byssothecium circinans</name>
    <dbReference type="NCBI Taxonomy" id="147558"/>
    <lineage>
        <taxon>Eukaryota</taxon>
        <taxon>Fungi</taxon>
        <taxon>Dikarya</taxon>
        <taxon>Ascomycota</taxon>
        <taxon>Pezizomycotina</taxon>
        <taxon>Dothideomycetes</taxon>
        <taxon>Pleosporomycetidae</taxon>
        <taxon>Pleosporales</taxon>
        <taxon>Massarineae</taxon>
        <taxon>Massarinaceae</taxon>
        <taxon>Byssothecium</taxon>
    </lineage>
</organism>
<dbReference type="AlphaFoldDB" id="A0A6A5TL09"/>
<dbReference type="SUPFAM" id="SSF51197">
    <property type="entry name" value="Clavaminate synthase-like"/>
    <property type="match status" value="1"/>
</dbReference>
<dbReference type="OrthoDB" id="429813at2759"/>
<dbReference type="Proteomes" id="UP000800035">
    <property type="component" value="Unassembled WGS sequence"/>
</dbReference>
<dbReference type="InterPro" id="IPR042098">
    <property type="entry name" value="TauD-like_sf"/>
</dbReference>
<evidence type="ECO:0000313" key="4">
    <source>
        <dbReference type="Proteomes" id="UP000800035"/>
    </source>
</evidence>
<dbReference type="Gene3D" id="3.60.130.10">
    <property type="entry name" value="Clavaminate synthase-like"/>
    <property type="match status" value="1"/>
</dbReference>
<accession>A0A6A5TL09</accession>
<gene>
    <name evidence="3" type="ORF">CC80DRAFT_519279</name>
</gene>
<keyword evidence="4" id="KW-1185">Reference proteome</keyword>
<sequence length="500" mass="56579">MLMPLSRLKVFSISSTSQSAGAHGLACFPLRESQRHDRGAGETPDKAEDVALAHLNGMCAAIEEIYSPGAMLVIVSDGLVYNDLLGVPDPVVWNYGKQLRALTKARNYQHIDFARLKDLLAVDHLTGDFDDMSYAAAAQGWEEVKRESYVKDDENKRLTYCGYLKFLELDLASLYPIDESRTKNKFKKGVQKIAETMLKRGEAFARAVRENVPNHVRLSIHPSTGEDKISINVLPVSNTVTPWHSCVGFKLDGTVIAGHRAMFEEMKDMDLATQSMIFEPLYLCGIMIRPANGSKALTIQDIDALKVRALAKLNLPVVLRGFSQTKDRDQFITKAYELGKPTTWKFGLVLEEWMPFHFDGLFKTEKRKREDGSESLVPNPPRFQLFTAVTPSPKDTGFTLFASSKLLFQHLPSHLPLKLLRSLTWKPQEKTRFDLTSVEIENGDQSACDTLEEPMHDHRVCYWHTWEEGDVLVNDNISMMHTRSSFEAGVARELWRIHFD</sequence>
<dbReference type="EMBL" id="ML977016">
    <property type="protein sequence ID" value="KAF1951536.1"/>
    <property type="molecule type" value="Genomic_DNA"/>
</dbReference>
<reference evidence="3" key="1">
    <citation type="journal article" date="2020" name="Stud. Mycol.">
        <title>101 Dothideomycetes genomes: a test case for predicting lifestyles and emergence of pathogens.</title>
        <authorList>
            <person name="Haridas S."/>
            <person name="Albert R."/>
            <person name="Binder M."/>
            <person name="Bloem J."/>
            <person name="Labutti K."/>
            <person name="Salamov A."/>
            <person name="Andreopoulos B."/>
            <person name="Baker S."/>
            <person name="Barry K."/>
            <person name="Bills G."/>
            <person name="Bluhm B."/>
            <person name="Cannon C."/>
            <person name="Castanera R."/>
            <person name="Culley D."/>
            <person name="Daum C."/>
            <person name="Ezra D."/>
            <person name="Gonzalez J."/>
            <person name="Henrissat B."/>
            <person name="Kuo A."/>
            <person name="Liang C."/>
            <person name="Lipzen A."/>
            <person name="Lutzoni F."/>
            <person name="Magnuson J."/>
            <person name="Mondo S."/>
            <person name="Nolan M."/>
            <person name="Ohm R."/>
            <person name="Pangilinan J."/>
            <person name="Park H.-J."/>
            <person name="Ramirez L."/>
            <person name="Alfaro M."/>
            <person name="Sun H."/>
            <person name="Tritt A."/>
            <person name="Yoshinaga Y."/>
            <person name="Zwiers L.-H."/>
            <person name="Turgeon B."/>
            <person name="Goodwin S."/>
            <person name="Spatafora J."/>
            <person name="Crous P."/>
            <person name="Grigoriev I."/>
        </authorList>
    </citation>
    <scope>NUCLEOTIDE SEQUENCE</scope>
    <source>
        <strain evidence="3">CBS 675.92</strain>
    </source>
</reference>
<name>A0A6A5TL09_9PLEO</name>
<keyword evidence="1" id="KW-0560">Oxidoreductase</keyword>
<protein>
    <submittedName>
        <fullName evidence="3">Clavaminate synthase-like protein</fullName>
    </submittedName>
</protein>
<dbReference type="Pfam" id="PF02668">
    <property type="entry name" value="TauD"/>
    <property type="match status" value="1"/>
</dbReference>
<evidence type="ECO:0000259" key="2">
    <source>
        <dbReference type="Pfam" id="PF02668"/>
    </source>
</evidence>
<dbReference type="PANTHER" id="PTHR37285:SF5">
    <property type="entry name" value="SPORE WALL MATURATION PROTEIN DIT1"/>
    <property type="match status" value="1"/>
</dbReference>
<evidence type="ECO:0000256" key="1">
    <source>
        <dbReference type="ARBA" id="ARBA00023002"/>
    </source>
</evidence>
<dbReference type="Pfam" id="PF05141">
    <property type="entry name" value="DIT1_PvcA"/>
    <property type="match status" value="1"/>
</dbReference>
<proteinExistence type="predicted"/>
<dbReference type="PANTHER" id="PTHR37285">
    <property type="entry name" value="SPORE WALL MATURATION PROTEIN DIT1"/>
    <property type="match status" value="1"/>
</dbReference>
<evidence type="ECO:0000313" key="3">
    <source>
        <dbReference type="EMBL" id="KAF1951536.1"/>
    </source>
</evidence>
<feature type="domain" description="TauD/TfdA-like" evidence="2">
    <location>
        <begin position="444"/>
        <end position="497"/>
    </location>
</feature>
<dbReference type="InterPro" id="IPR003819">
    <property type="entry name" value="TauD/TfdA-like"/>
</dbReference>